<keyword evidence="4" id="KW-1185">Reference proteome</keyword>
<dbReference type="EMBL" id="WTYF01000004">
    <property type="protein sequence ID" value="MXO51105.1"/>
    <property type="molecule type" value="Genomic_DNA"/>
</dbReference>
<gene>
    <name evidence="3" type="ORF">GRI42_07290</name>
</gene>
<dbReference type="PANTHER" id="PTHR11261">
    <property type="entry name" value="INTERPHOTORECEPTOR RETINOID-BINDING PROTEIN"/>
    <property type="match status" value="1"/>
</dbReference>
<dbReference type="PANTHER" id="PTHR11261:SF3">
    <property type="entry name" value="RETINOL-BINDING PROTEIN 3"/>
    <property type="match status" value="1"/>
</dbReference>
<protein>
    <recommendedName>
        <fullName evidence="2">Tail specific protease domain-containing protein</fullName>
    </recommendedName>
</protein>
<dbReference type="RefSeq" id="WP_160607631.1">
    <property type="nucleotide sequence ID" value="NZ_WTYF01000004.1"/>
</dbReference>
<dbReference type="InterPro" id="IPR005151">
    <property type="entry name" value="Tail-specific_protease"/>
</dbReference>
<evidence type="ECO:0000313" key="4">
    <source>
        <dbReference type="Proteomes" id="UP000444185"/>
    </source>
</evidence>
<reference evidence="3 4" key="1">
    <citation type="submission" date="2019-12" db="EMBL/GenBank/DDBJ databases">
        <title>Genomic-based taxomic classification of the family Erythrobacteraceae.</title>
        <authorList>
            <person name="Xu L."/>
        </authorList>
    </citation>
    <scope>NUCLEOTIDE SEQUENCE [LARGE SCALE GENOMIC DNA]</scope>
    <source>
        <strain evidence="3 4">DSM 16225</strain>
    </source>
</reference>
<evidence type="ECO:0000313" key="3">
    <source>
        <dbReference type="EMBL" id="MXO51105.1"/>
    </source>
</evidence>
<dbReference type="Pfam" id="PF03572">
    <property type="entry name" value="Peptidase_S41"/>
    <property type="match status" value="1"/>
</dbReference>
<evidence type="ECO:0000259" key="2">
    <source>
        <dbReference type="SMART" id="SM00245"/>
    </source>
</evidence>
<dbReference type="Gene3D" id="3.30.750.44">
    <property type="match status" value="1"/>
</dbReference>
<dbReference type="SUPFAM" id="SSF52096">
    <property type="entry name" value="ClpP/crotonase"/>
    <property type="match status" value="1"/>
</dbReference>
<evidence type="ECO:0000256" key="1">
    <source>
        <dbReference type="SAM" id="SignalP"/>
    </source>
</evidence>
<name>A0A844XYN4_9SPHN</name>
<proteinExistence type="predicted"/>
<dbReference type="Gene3D" id="3.90.226.10">
    <property type="entry name" value="2-enoyl-CoA Hydratase, Chain A, domain 1"/>
    <property type="match status" value="1"/>
</dbReference>
<dbReference type="GO" id="GO:0006508">
    <property type="term" value="P:proteolysis"/>
    <property type="evidence" value="ECO:0007669"/>
    <property type="project" value="InterPro"/>
</dbReference>
<feature type="signal peptide" evidence="1">
    <location>
        <begin position="1"/>
        <end position="20"/>
    </location>
</feature>
<keyword evidence="1" id="KW-0732">Signal</keyword>
<sequence>MRISILPAIALALTPQLAAAQETDDPAVPEAARAEVVEALGEALIGKYVFPDVGEQAAQALLEKSRAGAYRDHGTAGSFAEALRTDLRAAGNDRHLQVRYIPGFAPPQGGDPNHHSEEEVAEMQREMAANGYGIFRTARLPGNVGYLDIRFFGPPEGVAPAYEAAMQLLHGSDAMVIDLRANGGGDPAAVAQLASHLFAKGDVRHINSIYNRLEDRTREFWTNQSVETRFTGPLFVLTSDYTFSGGEEFAYDIQTQKRGTLVGETTGGGANPGMMVPLGHGFAAFIPTGRAVNPVTGTNWEHVGVVPEVAVDADEAMKEAFGRALAAIKEGAGPERAQEIAGVEARLAEGKLDLPGWKDPSADR</sequence>
<dbReference type="CDD" id="cd07563">
    <property type="entry name" value="Peptidase_S41_IRBP"/>
    <property type="match status" value="1"/>
</dbReference>
<dbReference type="Proteomes" id="UP000444185">
    <property type="component" value="Unassembled WGS sequence"/>
</dbReference>
<feature type="chain" id="PRO_5032271000" description="Tail specific protease domain-containing protein" evidence="1">
    <location>
        <begin position="21"/>
        <end position="364"/>
    </location>
</feature>
<comment type="caution">
    <text evidence="3">The sequence shown here is derived from an EMBL/GenBank/DDBJ whole genome shotgun (WGS) entry which is preliminary data.</text>
</comment>
<dbReference type="OrthoDB" id="9758793at2"/>
<dbReference type="SMART" id="SM00245">
    <property type="entry name" value="TSPc"/>
    <property type="match status" value="1"/>
</dbReference>
<dbReference type="Pfam" id="PF11918">
    <property type="entry name" value="Peptidase_S41_N"/>
    <property type="match status" value="1"/>
</dbReference>
<dbReference type="InterPro" id="IPR029045">
    <property type="entry name" value="ClpP/crotonase-like_dom_sf"/>
</dbReference>
<feature type="domain" description="Tail specific protease" evidence="2">
    <location>
        <begin position="116"/>
        <end position="312"/>
    </location>
</feature>
<dbReference type="GO" id="GO:0008236">
    <property type="term" value="F:serine-type peptidase activity"/>
    <property type="evidence" value="ECO:0007669"/>
    <property type="project" value="InterPro"/>
</dbReference>
<accession>A0A844XYN4</accession>
<organism evidence="3 4">
    <name type="scientific">Qipengyuania gaetbuli</name>
    <dbReference type="NCBI Taxonomy" id="266952"/>
    <lineage>
        <taxon>Bacteria</taxon>
        <taxon>Pseudomonadati</taxon>
        <taxon>Pseudomonadota</taxon>
        <taxon>Alphaproteobacteria</taxon>
        <taxon>Sphingomonadales</taxon>
        <taxon>Erythrobacteraceae</taxon>
        <taxon>Qipengyuania</taxon>
    </lineage>
</organism>
<dbReference type="AlphaFoldDB" id="A0A844XYN4"/>